<reference evidence="4 5" key="1">
    <citation type="submission" date="2016-01" db="EMBL/GenBank/DDBJ databases">
        <title>Janibacter melonis strain CD11_4 genome sequencing and assembly.</title>
        <authorList>
            <person name="Nair G.R."/>
            <person name="Kaur G."/>
            <person name="Chander A.M."/>
            <person name="Mayilraj S."/>
        </authorList>
    </citation>
    <scope>NUCLEOTIDE SEQUENCE [LARGE SCALE GENOMIC DNA]</scope>
    <source>
        <strain evidence="4 5">CD11-4</strain>
    </source>
</reference>
<dbReference type="GO" id="GO:0032259">
    <property type="term" value="P:methylation"/>
    <property type="evidence" value="ECO:0007669"/>
    <property type="project" value="UniProtKB-KW"/>
</dbReference>
<dbReference type="PANTHER" id="PTHR47816:SF4">
    <property type="entry name" value="RIBOSOMAL RNA SMALL SUBUNIT METHYLTRANSFERASE C"/>
    <property type="match status" value="1"/>
</dbReference>
<dbReference type="Pfam" id="PF05175">
    <property type="entry name" value="MTS"/>
    <property type="match status" value="1"/>
</dbReference>
<dbReference type="InterPro" id="IPR029063">
    <property type="entry name" value="SAM-dependent_MTases_sf"/>
</dbReference>
<dbReference type="RefSeq" id="WP_068273968.1">
    <property type="nucleotide sequence ID" value="NZ_LQZG01000002.1"/>
</dbReference>
<dbReference type="GO" id="GO:0008757">
    <property type="term" value="F:S-adenosylmethionine-dependent methyltransferase activity"/>
    <property type="evidence" value="ECO:0007669"/>
    <property type="project" value="InterPro"/>
</dbReference>
<dbReference type="CDD" id="cd02440">
    <property type="entry name" value="AdoMet_MTases"/>
    <property type="match status" value="1"/>
</dbReference>
<feature type="domain" description="Methyltransferase small" evidence="3">
    <location>
        <begin position="30"/>
        <end position="195"/>
    </location>
</feature>
<dbReference type="EMBL" id="LQZG01000002">
    <property type="protein sequence ID" value="OAB88025.1"/>
    <property type="molecule type" value="Genomic_DNA"/>
</dbReference>
<dbReference type="STRING" id="262209.AWH69_08455"/>
<sequence>MTEHYFSEGVPATDAERRRLCVRLADQDVVVETAGGVFSAGALDKATQVLLEEVEPPPTTGQALDLGCGWGPIALELALRSPGLDVTAVDVNERALDLVRRNAAALGCERVRAVRADAVDPDVRYDVIWSNPPIRIGKAALHELLRTWLPRLAPHGQAWLVVGKNLGADSLQRWVESELDLRCERTASSKGFRVLRVSR</sequence>
<comment type="caution">
    <text evidence="4">The sequence shown here is derived from an EMBL/GenBank/DDBJ whole genome shotgun (WGS) entry which is preliminary data.</text>
</comment>
<dbReference type="AlphaFoldDB" id="A0A176QEA2"/>
<name>A0A176QEA2_9MICO</name>
<gene>
    <name evidence="4" type="ORF">AWH69_08455</name>
</gene>
<dbReference type="SUPFAM" id="SSF53335">
    <property type="entry name" value="S-adenosyl-L-methionine-dependent methyltransferases"/>
    <property type="match status" value="1"/>
</dbReference>
<keyword evidence="2 4" id="KW-0808">Transferase</keyword>
<evidence type="ECO:0000313" key="5">
    <source>
        <dbReference type="Proteomes" id="UP000076976"/>
    </source>
</evidence>
<evidence type="ECO:0000256" key="1">
    <source>
        <dbReference type="ARBA" id="ARBA00022603"/>
    </source>
</evidence>
<dbReference type="InterPro" id="IPR046977">
    <property type="entry name" value="RsmC/RlmG"/>
</dbReference>
<accession>A0A176QEA2</accession>
<evidence type="ECO:0000313" key="4">
    <source>
        <dbReference type="EMBL" id="OAB88025.1"/>
    </source>
</evidence>
<dbReference type="InterPro" id="IPR007848">
    <property type="entry name" value="Small_mtfrase_dom"/>
</dbReference>
<dbReference type="Gene3D" id="3.40.50.150">
    <property type="entry name" value="Vaccinia Virus protein VP39"/>
    <property type="match status" value="1"/>
</dbReference>
<evidence type="ECO:0000259" key="3">
    <source>
        <dbReference type="Pfam" id="PF05175"/>
    </source>
</evidence>
<keyword evidence="1 4" id="KW-0489">Methyltransferase</keyword>
<proteinExistence type="predicted"/>
<dbReference type="Proteomes" id="UP000076976">
    <property type="component" value="Unassembled WGS sequence"/>
</dbReference>
<dbReference type="PANTHER" id="PTHR47816">
    <property type="entry name" value="RIBOSOMAL RNA SMALL SUBUNIT METHYLTRANSFERASE C"/>
    <property type="match status" value="1"/>
</dbReference>
<organism evidence="4 5">
    <name type="scientific">Janibacter melonis</name>
    <dbReference type="NCBI Taxonomy" id="262209"/>
    <lineage>
        <taxon>Bacteria</taxon>
        <taxon>Bacillati</taxon>
        <taxon>Actinomycetota</taxon>
        <taxon>Actinomycetes</taxon>
        <taxon>Micrococcales</taxon>
        <taxon>Intrasporangiaceae</taxon>
        <taxon>Janibacter</taxon>
    </lineage>
</organism>
<keyword evidence="5" id="KW-1185">Reference proteome</keyword>
<protein>
    <submittedName>
        <fullName evidence="4">16S rRNA methyltransferase</fullName>
    </submittedName>
</protein>
<evidence type="ECO:0000256" key="2">
    <source>
        <dbReference type="ARBA" id="ARBA00022679"/>
    </source>
</evidence>